<proteinExistence type="predicted"/>
<dbReference type="InterPro" id="IPR012603">
    <property type="entry name" value="ARID4A/B_PWWP"/>
</dbReference>
<dbReference type="InterPro" id="IPR016197">
    <property type="entry name" value="Chromo-like_dom_sf"/>
</dbReference>
<reference evidence="8 9" key="1">
    <citation type="submission" date="2014-10" db="EMBL/GenBank/DDBJ databases">
        <title>Draft genome of the hookworm Ancylostoma caninum.</title>
        <authorList>
            <person name="Mitreva M."/>
        </authorList>
    </citation>
    <scope>NUCLEOTIDE SEQUENCE [LARGE SCALE GENOMIC DNA]</scope>
    <source>
        <strain evidence="8 9">Baltimore</strain>
    </source>
</reference>
<dbReference type="OrthoDB" id="10068428at2759"/>
<dbReference type="InterPro" id="IPR051232">
    <property type="entry name" value="ARID/SWI1_ChromRemod"/>
</dbReference>
<feature type="compositionally biased region" description="Basic and acidic residues" evidence="6">
    <location>
        <begin position="517"/>
        <end position="549"/>
    </location>
</feature>
<keyword evidence="1" id="KW-0156">Chromatin regulator</keyword>
<feature type="compositionally biased region" description="Basic residues" evidence="6">
    <location>
        <begin position="1188"/>
        <end position="1197"/>
    </location>
</feature>
<evidence type="ECO:0000313" key="8">
    <source>
        <dbReference type="EMBL" id="RCN50598.1"/>
    </source>
</evidence>
<feature type="compositionally biased region" description="Acidic residues" evidence="6">
    <location>
        <begin position="179"/>
        <end position="188"/>
    </location>
</feature>
<dbReference type="Gene3D" id="1.10.150.60">
    <property type="entry name" value="ARID DNA-binding domain"/>
    <property type="match status" value="1"/>
</dbReference>
<sequence length="1327" mass="148989">MQSDDPAFLSPGTEVSAKFKGAFCEAKIKKLCKSVKCKVALKEAPFGSIVVEEHLIRGTLEVNQTVDVSHGKHQLKGVIQHIKDCSTYHVVFNDGDEKVLRRTQMCLKGARHFDSESNLDQMPLYNPEQFCAPPKPQTKAKKPKKAKRRREEDSEDDDGKKRKKRAAASAASVAIGEMDQGDTEESGDGDMSSSQQNQKGEAERLEEKREKLRAGSVVCVYDDAQHRGKWYPAVVVAQKAYRDGNNKPRALGKNEIPIRSFQNAKYFAASLANLVLLDDQPISKKALDAMSNPQRTAVDRANAFNSKGTLPNNWTAKEIYADTSIPKKKEPVKTDNAKTAKKDEKAETSKKEEDAKKKKTAEKKVESSSESSESSDEEEYGEERDLFVAQLYKFQEERGTPINRAPILGGKDIDLYRFYRVVQDYGGCKRVTTNQLWKKVLVKLHLEGCAGATPVTVRKAYIRYLAHFNSFYKRLGWSLDELSITSTINSPRERRLIRPAELLNQKPVKRRKSSAAEAKEKVPKKGKADGRDSKETSRDPETSSQRERSTCSPSTSTSSEKLKKAEKEEEEKKPDRKQKEEETKEKERETKAKAKREEETRDVEEKRPDKVTEKVKEEVKEEIETKQKTSPSKAELEVAARTERSERRDSEREKNAAAAAVEKEVQSEKKEHDVSDEDGDGKKRKERKKLVKSDKKDPTDPAKSKDPDEGYRPANIVSRFYLGQKVRAHHHGRWYDARVVTVDQPSVKEMAEIMEMADEEGIGLSSQAIARLRVVLSSTRCFVHYLGWNSRYDESITLNKIRLSEKDDQTSMDAITRAMGDRIPKSRLDFLLRWSNSTDGVESLTREDDIAPAHLFSMGGYRPRRVSISQYEQLTAAAAEGLKRESSKSSIGMPLKVSTPLRAKTPIAGTSRAEHPMISPSSVGVSPPLRSPARGHDTAAGTAHHVQRVSSPPSAVQVKRARTMSMASNAKDSVIAAAVPCSSNAPPTTIYISTPHEKPVPEETSANFEFSSQYEARQAQQPSPLLVFKTPVKDSAALTCNEPPPKEKKKPSRVSSAKEKTPMEDAGDVGAVVTTYCDFELVAKSPLCGRIAGRRGSETLAASDEHLRKSMDTVTHSCQYVETKKEEPEVKIESEVVVVSHTATQEDSDAEPSGSGTPMRTDGEDNDKWSTSDNQSAGGRMMSPGRGRGSKRKRAPYNRHSIMVVDRKYVRTKTSKEDRKDDDSYGEEEEEEVTRDTFISMKNKTLRLMEQEHSLDNFDVLGLPPLGDLSLLNEDAIEMLDKRLNELREIYHNSRAELLLMERRRRKRAEKKKERERAFREASAVEK</sequence>
<feature type="compositionally biased region" description="Basic and acidic residues" evidence="6">
    <location>
        <begin position="691"/>
        <end position="711"/>
    </location>
</feature>
<dbReference type="Gene3D" id="2.30.30.140">
    <property type="match status" value="3"/>
</dbReference>
<dbReference type="GO" id="GO:0005634">
    <property type="term" value="C:nucleus"/>
    <property type="evidence" value="ECO:0007669"/>
    <property type="project" value="TreeGrafter"/>
</dbReference>
<dbReference type="Proteomes" id="UP000252519">
    <property type="component" value="Unassembled WGS sequence"/>
</dbReference>
<dbReference type="GO" id="GO:0000976">
    <property type="term" value="F:transcription cis-regulatory region binding"/>
    <property type="evidence" value="ECO:0007669"/>
    <property type="project" value="TreeGrafter"/>
</dbReference>
<feature type="compositionally biased region" description="Basic and acidic residues" evidence="6">
    <location>
        <begin position="634"/>
        <end position="673"/>
    </location>
</feature>
<dbReference type="STRING" id="29170.A0A368H4A1"/>
<dbReference type="SUPFAM" id="SSF54160">
    <property type="entry name" value="Chromo domain-like"/>
    <property type="match status" value="1"/>
</dbReference>
<evidence type="ECO:0000256" key="2">
    <source>
        <dbReference type="ARBA" id="ARBA00023015"/>
    </source>
</evidence>
<organism evidence="8 9">
    <name type="scientific">Ancylostoma caninum</name>
    <name type="common">Dog hookworm</name>
    <dbReference type="NCBI Taxonomy" id="29170"/>
    <lineage>
        <taxon>Eukaryota</taxon>
        <taxon>Metazoa</taxon>
        <taxon>Ecdysozoa</taxon>
        <taxon>Nematoda</taxon>
        <taxon>Chromadorea</taxon>
        <taxon>Rhabditida</taxon>
        <taxon>Rhabditina</taxon>
        <taxon>Rhabditomorpha</taxon>
        <taxon>Strongyloidea</taxon>
        <taxon>Ancylostomatidae</taxon>
        <taxon>Ancylostomatinae</taxon>
        <taxon>Ancylostoma</taxon>
    </lineage>
</organism>
<evidence type="ECO:0000256" key="4">
    <source>
        <dbReference type="ARBA" id="ARBA00023163"/>
    </source>
</evidence>
<feature type="compositionally biased region" description="Basic and acidic residues" evidence="6">
    <location>
        <begin position="200"/>
        <end position="209"/>
    </location>
</feature>
<feature type="region of interest" description="Disordered" evidence="6">
    <location>
        <begin position="499"/>
        <end position="711"/>
    </location>
</feature>
<dbReference type="Pfam" id="PF01388">
    <property type="entry name" value="ARID"/>
    <property type="match status" value="1"/>
</dbReference>
<evidence type="ECO:0000256" key="5">
    <source>
        <dbReference type="ARBA" id="ARBA00023242"/>
    </source>
</evidence>
<feature type="compositionally biased region" description="Basic residues" evidence="6">
    <location>
        <begin position="138"/>
        <end position="148"/>
    </location>
</feature>
<feature type="region of interest" description="Disordered" evidence="6">
    <location>
        <begin position="909"/>
        <end position="954"/>
    </location>
</feature>
<dbReference type="PANTHER" id="PTHR13964">
    <property type="entry name" value="RBP-RELATED"/>
    <property type="match status" value="1"/>
</dbReference>
<keyword evidence="2" id="KW-0805">Transcription regulation</keyword>
<feature type="region of interest" description="Disordered" evidence="6">
    <location>
        <begin position="1036"/>
        <end position="1065"/>
    </location>
</feature>
<dbReference type="GO" id="GO:0006325">
    <property type="term" value="P:chromatin organization"/>
    <property type="evidence" value="ECO:0007669"/>
    <property type="project" value="UniProtKB-KW"/>
</dbReference>
<evidence type="ECO:0000313" key="9">
    <source>
        <dbReference type="Proteomes" id="UP000252519"/>
    </source>
</evidence>
<dbReference type="SMART" id="SM01014">
    <property type="entry name" value="ARID"/>
    <property type="match status" value="1"/>
</dbReference>
<feature type="compositionally biased region" description="Acidic residues" evidence="6">
    <location>
        <begin position="373"/>
        <end position="382"/>
    </location>
</feature>
<dbReference type="GO" id="GO:0006357">
    <property type="term" value="P:regulation of transcription by RNA polymerase II"/>
    <property type="evidence" value="ECO:0007669"/>
    <property type="project" value="TreeGrafter"/>
</dbReference>
<accession>A0A368H4A1</accession>
<dbReference type="PROSITE" id="PS51011">
    <property type="entry name" value="ARID"/>
    <property type="match status" value="1"/>
</dbReference>
<feature type="region of interest" description="Disordered" evidence="6">
    <location>
        <begin position="330"/>
        <end position="382"/>
    </location>
</feature>
<comment type="caution">
    <text evidence="8">The sequence shown here is derived from an EMBL/GenBank/DDBJ whole genome shotgun (WGS) entry which is preliminary data.</text>
</comment>
<feature type="region of interest" description="Disordered" evidence="6">
    <location>
        <begin position="117"/>
        <end position="209"/>
    </location>
</feature>
<name>A0A368H4A1_ANCCA</name>
<feature type="compositionally biased region" description="Basic and acidic residues" evidence="6">
    <location>
        <begin position="1205"/>
        <end position="1223"/>
    </location>
</feature>
<evidence type="ECO:0000256" key="6">
    <source>
        <dbReference type="SAM" id="MobiDB-lite"/>
    </source>
</evidence>
<dbReference type="PANTHER" id="PTHR13964:SF27">
    <property type="entry name" value="HAT-TRICK, ISOFORM D"/>
    <property type="match status" value="1"/>
</dbReference>
<dbReference type="EMBL" id="JOJR01000021">
    <property type="protein sequence ID" value="RCN50598.1"/>
    <property type="molecule type" value="Genomic_DNA"/>
</dbReference>
<feature type="domain" description="ARID" evidence="7">
    <location>
        <begin position="381"/>
        <end position="473"/>
    </location>
</feature>
<keyword evidence="5" id="KW-0539">Nucleus</keyword>
<feature type="compositionally biased region" description="Basic and acidic residues" evidence="6">
    <location>
        <begin position="330"/>
        <end position="367"/>
    </location>
</feature>
<feature type="compositionally biased region" description="Basic and acidic residues" evidence="6">
    <location>
        <begin position="560"/>
        <end position="627"/>
    </location>
</feature>
<dbReference type="Pfam" id="PF08169">
    <property type="entry name" value="RBB1NT"/>
    <property type="match status" value="1"/>
</dbReference>
<dbReference type="InterPro" id="IPR036431">
    <property type="entry name" value="ARID_dom_sf"/>
</dbReference>
<feature type="compositionally biased region" description="Basic and acidic residues" evidence="6">
    <location>
        <begin position="1311"/>
        <end position="1327"/>
    </location>
</feature>
<dbReference type="CDD" id="cd20389">
    <property type="entry name" value="Tudor_ARID4_rpt1"/>
    <property type="match status" value="1"/>
</dbReference>
<dbReference type="CDD" id="cd20390">
    <property type="entry name" value="Tudor_ARID4_rpt2"/>
    <property type="match status" value="1"/>
</dbReference>
<evidence type="ECO:0000256" key="3">
    <source>
        <dbReference type="ARBA" id="ARBA00023125"/>
    </source>
</evidence>
<keyword evidence="3" id="KW-0238">DNA-binding</keyword>
<keyword evidence="4" id="KW-0804">Transcription</keyword>
<evidence type="ECO:0000256" key="1">
    <source>
        <dbReference type="ARBA" id="ARBA00022853"/>
    </source>
</evidence>
<keyword evidence="9" id="KW-1185">Reference proteome</keyword>
<evidence type="ECO:0000259" key="7">
    <source>
        <dbReference type="PROSITE" id="PS51011"/>
    </source>
</evidence>
<dbReference type="InterPro" id="IPR001606">
    <property type="entry name" value="ARID_dom"/>
</dbReference>
<dbReference type="SMART" id="SM00501">
    <property type="entry name" value="BRIGHT"/>
    <property type="match status" value="1"/>
</dbReference>
<feature type="compositionally biased region" description="Basic and acidic residues" evidence="6">
    <location>
        <begin position="1161"/>
        <end position="1170"/>
    </location>
</feature>
<dbReference type="SUPFAM" id="SSF46774">
    <property type="entry name" value="ARID-like"/>
    <property type="match status" value="1"/>
</dbReference>
<feature type="region of interest" description="Disordered" evidence="6">
    <location>
        <begin position="1308"/>
        <end position="1327"/>
    </location>
</feature>
<protein>
    <submittedName>
        <fullName evidence="8">ARID/BRIGHT DNA binding domain protein</fullName>
    </submittedName>
</protein>
<dbReference type="CDD" id="cd16100">
    <property type="entry name" value="ARID"/>
    <property type="match status" value="1"/>
</dbReference>
<feature type="compositionally biased region" description="Low complexity" evidence="6">
    <location>
        <begin position="550"/>
        <end position="559"/>
    </location>
</feature>
<feature type="region of interest" description="Disordered" evidence="6">
    <location>
        <begin position="1141"/>
        <end position="1232"/>
    </location>
</feature>
<gene>
    <name evidence="8" type="ORF">ANCCAN_03211</name>
</gene>